<evidence type="ECO:0000256" key="2">
    <source>
        <dbReference type="SAM" id="SignalP"/>
    </source>
</evidence>
<protein>
    <recommendedName>
        <fullName evidence="5">Trehalose synthase</fullName>
    </recommendedName>
</protein>
<reference evidence="3 4" key="1">
    <citation type="submission" date="2018-12" db="EMBL/GenBank/DDBJ databases">
        <title>First genome draft of Desulfovibrio legallis sp. nov.</title>
        <authorList>
            <person name="Ben Dhia O."/>
            <person name="Najjari A."/>
            <person name="Ferjani R."/>
            <person name="Fhoula I."/>
            <person name="Fardeau M.-L."/>
            <person name="Boudabbous A."/>
            <person name="Ouzari H.I."/>
        </authorList>
    </citation>
    <scope>NUCLEOTIDE SEQUENCE [LARGE SCALE GENOMIC DNA]</scope>
    <source>
        <strain evidence="3 4">H1T</strain>
    </source>
</reference>
<evidence type="ECO:0000313" key="4">
    <source>
        <dbReference type="Proteomes" id="UP000292919"/>
    </source>
</evidence>
<feature type="region of interest" description="Disordered" evidence="1">
    <location>
        <begin position="514"/>
        <end position="537"/>
    </location>
</feature>
<comment type="caution">
    <text evidence="3">The sequence shown here is derived from an EMBL/GenBank/DDBJ whole genome shotgun (WGS) entry which is preliminary data.</text>
</comment>
<dbReference type="Proteomes" id="UP000292919">
    <property type="component" value="Unassembled WGS sequence"/>
</dbReference>
<evidence type="ECO:0008006" key="5">
    <source>
        <dbReference type="Google" id="ProtNLM"/>
    </source>
</evidence>
<organism evidence="3 4">
    <name type="scientific">Desulfovibrio legallii</name>
    <dbReference type="NCBI Taxonomy" id="571438"/>
    <lineage>
        <taxon>Bacteria</taxon>
        <taxon>Pseudomonadati</taxon>
        <taxon>Thermodesulfobacteriota</taxon>
        <taxon>Desulfovibrionia</taxon>
        <taxon>Desulfovibrionales</taxon>
        <taxon>Desulfovibrionaceae</taxon>
        <taxon>Desulfovibrio</taxon>
    </lineage>
</organism>
<feature type="chain" id="PRO_5026266832" description="Trehalose synthase" evidence="2">
    <location>
        <begin position="21"/>
        <end position="745"/>
    </location>
</feature>
<dbReference type="AlphaFoldDB" id="A0A6H3FBH7"/>
<feature type="signal peptide" evidence="2">
    <location>
        <begin position="1"/>
        <end position="20"/>
    </location>
</feature>
<accession>A0A6H3FBH7</accession>
<gene>
    <name evidence="3" type="ORF">EB812_07955</name>
</gene>
<dbReference type="EMBL" id="SIXC01000008">
    <property type="protein sequence ID" value="TBH79516.1"/>
    <property type="molecule type" value="Genomic_DNA"/>
</dbReference>
<dbReference type="PROSITE" id="PS51257">
    <property type="entry name" value="PROKAR_LIPOPROTEIN"/>
    <property type="match status" value="1"/>
</dbReference>
<feature type="compositionally biased region" description="Low complexity" evidence="1">
    <location>
        <begin position="356"/>
        <end position="371"/>
    </location>
</feature>
<keyword evidence="2" id="KW-0732">Signal</keyword>
<name>A0A6H3FBH7_9BACT</name>
<sequence>MRTLSLLLLLPLLWGLTACAPHRPAAGRGTAPVAQSGLPRVDPGYLQWLERQSFLGSVPALTGQVSGTDRVWRNSATARRLPLLLTAAPNWLDVNPFTLYAGQPLLRALALQDVPRFMVQAGLDGLFLAPSGERGDIWTDGAPIAPDRYALPGENTTSLQFDPVLGADEDFARLAGQLDALHVQLGGELPPAATGLGPDFILQARHASRFDGLYAMIAVPRKDWDVLPVTGGEWDCLPLRPQAVQTLQQRGVLPDVLGRDGLGWTTPGGWAVTGEVRGADGQPRRWAYRYHGHVLRPVLLWQDPSGQARRVFSAAVIRHTGLQGQALAGLRLEALMGLDVGPVEKNAAPDAPAPQGTSAAAGMAPAEAPTSGSPALSPGPEALDALSREIHRYGGWAMLDDALPAALTSRLQGTAVDVTRDAATTAGAACALLTGDAAPLAALLREALHAGVDCSRQARGLHEALRVDLRALPDSPQFTAWKRLARQKVGAAAEAPYLDASLAGLATRALGRPPSADAAAQKQVPLSGAGHSATARTVPARSEAAVSGKDGSATGQADAALARAALLLLSWRAGLPGLTFVSPQDLTGALVFPGSRALTGDAARTAPLWEERATVRPGLPLAFGPLPHQWAEAGSFARQAARLLTARRAAGLAAGKALAVISGPPGCLAVLSALPSGGYWLLTANFSDHGQRFVCTLPAAASGTAQDLDGRSVVRQGRALEVDLDAREARHILVGVTYKTQGATP</sequence>
<keyword evidence="4" id="KW-1185">Reference proteome</keyword>
<dbReference type="RefSeq" id="WP_130958016.1">
    <property type="nucleotide sequence ID" value="NZ_DBFBQU010000135.1"/>
</dbReference>
<evidence type="ECO:0000313" key="3">
    <source>
        <dbReference type="EMBL" id="TBH79516.1"/>
    </source>
</evidence>
<proteinExistence type="predicted"/>
<evidence type="ECO:0000256" key="1">
    <source>
        <dbReference type="SAM" id="MobiDB-lite"/>
    </source>
</evidence>
<feature type="region of interest" description="Disordered" evidence="1">
    <location>
        <begin position="346"/>
        <end position="381"/>
    </location>
</feature>